<dbReference type="PANTHER" id="PTHR37610">
    <property type="entry name" value="CCHC-TYPE DOMAIN-CONTAINING PROTEIN"/>
    <property type="match status" value="1"/>
</dbReference>
<reference evidence="5" key="1">
    <citation type="submission" date="2025-08" db="UniProtKB">
        <authorList>
            <consortium name="RefSeq"/>
        </authorList>
    </citation>
    <scope>IDENTIFICATION</scope>
</reference>
<dbReference type="Pfam" id="PF03732">
    <property type="entry name" value="Retrotrans_gag"/>
    <property type="match status" value="1"/>
</dbReference>
<protein>
    <submittedName>
        <fullName evidence="5">Uncharacterized protein LOC104585763</fullName>
    </submittedName>
</protein>
<dbReference type="AlphaFoldDB" id="A0A1U7YMH1"/>
<gene>
    <name evidence="5" type="primary">LOC104585763</name>
</gene>
<dbReference type="InParanoid" id="A0A1U7YMH1"/>
<dbReference type="GeneID" id="104585763"/>
<dbReference type="Proteomes" id="UP000189703">
    <property type="component" value="Unplaced"/>
</dbReference>
<sequence length="315" mass="35606">MEEEVDTSVTRNGRNMTGPGAVAEITRESAYNSNGDPFFLHSSDHPGMMLVTTSLTGNNYLTWSRSMKIALGVKLKLGFVDGRIAQPDEGTTEFELWTRVNYMVISWILNSISKEIADAFLYTTTAKELWDKIAERFGESNGPLLYQIQRDISSITQGNESVAMYYTRLKRLWDELTCLMPIPPCTCGSAKAVVDLHSFNRLMQFLMGLSDCYDNIRSQILVMEPLPSVNRAYSLVLRVEKQREVHTAFNESKDSSGLFAKTQNTNQPYRRDGTNRGNNKKTDMGRKEEESGEKTILSRSPKGYSNRVYIQSIGQ</sequence>
<dbReference type="OMA" id="THTEFEY"/>
<feature type="compositionally biased region" description="Basic and acidic residues" evidence="1">
    <location>
        <begin position="269"/>
        <end position="293"/>
    </location>
</feature>
<dbReference type="RefSeq" id="XP_010241041.1">
    <property type="nucleotide sequence ID" value="XM_010242739.1"/>
</dbReference>
<evidence type="ECO:0000256" key="1">
    <source>
        <dbReference type="SAM" id="MobiDB-lite"/>
    </source>
</evidence>
<evidence type="ECO:0000313" key="5">
    <source>
        <dbReference type="RefSeq" id="XP_010241041.1"/>
    </source>
</evidence>
<evidence type="ECO:0000313" key="4">
    <source>
        <dbReference type="Proteomes" id="UP000189703"/>
    </source>
</evidence>
<organism evidence="4 5">
    <name type="scientific">Nelumbo nucifera</name>
    <name type="common">Sacred lotus</name>
    <dbReference type="NCBI Taxonomy" id="4432"/>
    <lineage>
        <taxon>Eukaryota</taxon>
        <taxon>Viridiplantae</taxon>
        <taxon>Streptophyta</taxon>
        <taxon>Embryophyta</taxon>
        <taxon>Tracheophyta</taxon>
        <taxon>Spermatophyta</taxon>
        <taxon>Magnoliopsida</taxon>
        <taxon>Proteales</taxon>
        <taxon>Nelumbonaceae</taxon>
        <taxon>Nelumbo</taxon>
    </lineage>
</organism>
<feature type="region of interest" description="Disordered" evidence="1">
    <location>
        <begin position="1"/>
        <end position="20"/>
    </location>
</feature>
<proteinExistence type="predicted"/>
<dbReference type="PANTHER" id="PTHR37610:SF40">
    <property type="entry name" value="OS01G0909600 PROTEIN"/>
    <property type="match status" value="1"/>
</dbReference>
<feature type="region of interest" description="Disordered" evidence="1">
    <location>
        <begin position="248"/>
        <end position="303"/>
    </location>
</feature>
<dbReference type="Pfam" id="PF14244">
    <property type="entry name" value="Retrotran_gag_3"/>
    <property type="match status" value="1"/>
</dbReference>
<dbReference type="InterPro" id="IPR029472">
    <property type="entry name" value="Copia-like_N"/>
</dbReference>
<name>A0A1U7YMH1_NELNU</name>
<dbReference type="KEGG" id="nnu:104585763"/>
<evidence type="ECO:0000259" key="2">
    <source>
        <dbReference type="Pfam" id="PF03732"/>
    </source>
</evidence>
<evidence type="ECO:0000259" key="3">
    <source>
        <dbReference type="Pfam" id="PF14244"/>
    </source>
</evidence>
<keyword evidence="4" id="KW-1185">Reference proteome</keyword>
<dbReference type="InterPro" id="IPR005162">
    <property type="entry name" value="Retrotrans_gag_dom"/>
</dbReference>
<dbReference type="eggNOG" id="KOG0017">
    <property type="taxonomic scope" value="Eukaryota"/>
</dbReference>
<feature type="domain" description="Retrotransposon gag" evidence="2">
    <location>
        <begin position="118"/>
        <end position="177"/>
    </location>
</feature>
<dbReference type="OrthoDB" id="5544992at2759"/>
<feature type="domain" description="Retrotransposon Copia-like N-terminal" evidence="3">
    <location>
        <begin position="41"/>
        <end position="88"/>
    </location>
</feature>
<accession>A0A1U7YMH1</accession>